<dbReference type="OMA" id="RCPRNMA"/>
<dbReference type="Ensembl" id="ENSGGOT00000046296.1">
    <property type="protein sequence ID" value="ENSGGOP00000038091.1"/>
    <property type="gene ID" value="ENSGGOG00000039824.1"/>
</dbReference>
<dbReference type="EMBL" id="CABD030000152">
    <property type="status" value="NOT_ANNOTATED_CDS"/>
    <property type="molecule type" value="Genomic_DNA"/>
</dbReference>
<dbReference type="Proteomes" id="UP000001519">
    <property type="component" value="Chromosome 1"/>
</dbReference>
<feature type="region of interest" description="Disordered" evidence="1">
    <location>
        <begin position="1"/>
        <end position="71"/>
    </location>
</feature>
<sequence>MSGGPEARPPMLVEGRGPESLQKAPCTQGPPSHPAPPALAFTVGNGSGPGVRCPRNMAEGHPGPERRQSQQGLFRAAWLPGSRPSPLFCVCSVTSPGWDVPQVHRVEVGHGRRQETHPVRRRV</sequence>
<keyword evidence="3" id="KW-1185">Reference proteome</keyword>
<accession>A0A2I2YT21</accession>
<reference evidence="2 3" key="2">
    <citation type="journal article" date="2012" name="Nature">
        <title>Insights into hominid evolution from the gorilla genome sequence.</title>
        <authorList>
            <person name="Scally A."/>
            <person name="Dutheil J.Y."/>
            <person name="Hillier L.W."/>
            <person name="Jordan G.E."/>
            <person name="Goodhead I."/>
            <person name="Herrero J."/>
            <person name="Hobolth A."/>
            <person name="Lappalainen T."/>
            <person name="Mailund T."/>
            <person name="Marques-Bonet T."/>
            <person name="McCarthy S."/>
            <person name="Montgomery S.H."/>
            <person name="Schwalie P.C."/>
            <person name="Tang Y.A."/>
            <person name="Ward M.C."/>
            <person name="Xue Y."/>
            <person name="Yngvadottir B."/>
            <person name="Alkan C."/>
            <person name="Andersen L.N."/>
            <person name="Ayub Q."/>
            <person name="Ball E.V."/>
            <person name="Beal K."/>
            <person name="Bradley B.J."/>
            <person name="Chen Y."/>
            <person name="Clee C.M."/>
            <person name="Fitzgerald S."/>
            <person name="Graves T.A."/>
            <person name="Gu Y."/>
            <person name="Heath P."/>
            <person name="Heger A."/>
            <person name="Karakoc E."/>
            <person name="Kolb-Kokocinski A."/>
            <person name="Laird G.K."/>
            <person name="Lunter G."/>
            <person name="Meader S."/>
            <person name="Mort M."/>
            <person name="Mullikin J.C."/>
            <person name="Munch K."/>
            <person name="O'Connor T.D."/>
            <person name="Phillips A.D."/>
            <person name="Prado-Martinez J."/>
            <person name="Rogers A.S."/>
            <person name="Sajjadian S."/>
            <person name="Schmidt D."/>
            <person name="Shaw K."/>
            <person name="Simpson J.T."/>
            <person name="Stenson P.D."/>
            <person name="Turner D.J."/>
            <person name="Vigilant L."/>
            <person name="Vilella A.J."/>
            <person name="Whitener W."/>
            <person name="Zhu B."/>
            <person name="Cooper D.N."/>
            <person name="de Jong P."/>
            <person name="Dermitzakis E.T."/>
            <person name="Eichler E.E."/>
            <person name="Flicek P."/>
            <person name="Goldman N."/>
            <person name="Mundy N.I."/>
            <person name="Ning Z."/>
            <person name="Odom D.T."/>
            <person name="Ponting C.P."/>
            <person name="Quail M.A."/>
            <person name="Ryder O.A."/>
            <person name="Searle S.M."/>
            <person name="Warren W.C."/>
            <person name="Wilson R.K."/>
            <person name="Schierup M.H."/>
            <person name="Rogers J."/>
            <person name="Tyler-Smith C."/>
            <person name="Durbin R."/>
        </authorList>
    </citation>
    <scope>NUCLEOTIDE SEQUENCE [LARGE SCALE GENOMIC DNA]</scope>
</reference>
<evidence type="ECO:0000313" key="3">
    <source>
        <dbReference type="Proteomes" id="UP000001519"/>
    </source>
</evidence>
<dbReference type="GeneTree" id="ENSGT00910000147770"/>
<dbReference type="AlphaFoldDB" id="A0A2I2YT21"/>
<dbReference type="InParanoid" id="A0A2I2YT21"/>
<reference evidence="2" key="3">
    <citation type="submission" date="2025-08" db="UniProtKB">
        <authorList>
            <consortium name="Ensembl"/>
        </authorList>
    </citation>
    <scope>IDENTIFICATION</scope>
</reference>
<organism evidence="2 3">
    <name type="scientific">Gorilla gorilla gorilla</name>
    <name type="common">Western lowland gorilla</name>
    <dbReference type="NCBI Taxonomy" id="9595"/>
    <lineage>
        <taxon>Eukaryota</taxon>
        <taxon>Metazoa</taxon>
        <taxon>Chordata</taxon>
        <taxon>Craniata</taxon>
        <taxon>Vertebrata</taxon>
        <taxon>Euteleostomi</taxon>
        <taxon>Mammalia</taxon>
        <taxon>Eutheria</taxon>
        <taxon>Euarchontoglires</taxon>
        <taxon>Primates</taxon>
        <taxon>Haplorrhini</taxon>
        <taxon>Catarrhini</taxon>
        <taxon>Hominidae</taxon>
        <taxon>Gorilla</taxon>
    </lineage>
</organism>
<proteinExistence type="predicted"/>
<evidence type="ECO:0000256" key="1">
    <source>
        <dbReference type="SAM" id="MobiDB-lite"/>
    </source>
</evidence>
<name>A0A2I2YT21_GORGO</name>
<evidence type="ECO:0000313" key="2">
    <source>
        <dbReference type="Ensembl" id="ENSGGOP00000038091.1"/>
    </source>
</evidence>
<reference evidence="2" key="4">
    <citation type="submission" date="2025-09" db="UniProtKB">
        <authorList>
            <consortium name="Ensembl"/>
        </authorList>
    </citation>
    <scope>IDENTIFICATION</scope>
</reference>
<dbReference type="Bgee" id="ENSGGOG00000039824">
    <property type="expression patterns" value="Expressed in cerebellum and 6 other cell types or tissues"/>
</dbReference>
<protein>
    <submittedName>
        <fullName evidence="2">Uncharacterized protein</fullName>
    </submittedName>
</protein>
<reference evidence="3" key="1">
    <citation type="submission" date="2011-05" db="EMBL/GenBank/DDBJ databases">
        <title>Insights into the evolution of the great apes provided by the gorilla genome.</title>
        <authorList>
            <person name="Scally A."/>
        </authorList>
    </citation>
    <scope>NUCLEOTIDE SEQUENCE [LARGE SCALE GENOMIC DNA]</scope>
</reference>